<reference evidence="2" key="1">
    <citation type="journal article" date="2023" name="Science">
        <title>Genome structures resolve the early diversification of teleost fishes.</title>
        <authorList>
            <person name="Parey E."/>
            <person name="Louis A."/>
            <person name="Montfort J."/>
            <person name="Bouchez O."/>
            <person name="Roques C."/>
            <person name="Iampietro C."/>
            <person name="Lluch J."/>
            <person name="Castinel A."/>
            <person name="Donnadieu C."/>
            <person name="Desvignes T."/>
            <person name="Floi Bucao C."/>
            <person name="Jouanno E."/>
            <person name="Wen M."/>
            <person name="Mejri S."/>
            <person name="Dirks R."/>
            <person name="Jansen H."/>
            <person name="Henkel C."/>
            <person name="Chen W.J."/>
            <person name="Zahm M."/>
            <person name="Cabau C."/>
            <person name="Klopp C."/>
            <person name="Thompson A.W."/>
            <person name="Robinson-Rechavi M."/>
            <person name="Braasch I."/>
            <person name="Lecointre G."/>
            <person name="Bobe J."/>
            <person name="Postlethwait J.H."/>
            <person name="Berthelot C."/>
            <person name="Roest Crollius H."/>
            <person name="Guiguen Y."/>
        </authorList>
    </citation>
    <scope>NUCLEOTIDE SEQUENCE</scope>
    <source>
        <strain evidence="2">NC1722</strain>
    </source>
</reference>
<dbReference type="Proteomes" id="UP001221898">
    <property type="component" value="Unassembled WGS sequence"/>
</dbReference>
<proteinExistence type="predicted"/>
<sequence>ATFPNLRGLGPARRAGSGLRPRPGLHDPSSTAQWQIPPQGIPGCKGSPSGHASAAPALSWRPLPAASWRPLLERHMVLHAGTVAAGPQGNGARPCCAAPVPACLPLRLQLPAPSQPARQ</sequence>
<evidence type="ECO:0000313" key="3">
    <source>
        <dbReference type="Proteomes" id="UP001221898"/>
    </source>
</evidence>
<evidence type="ECO:0000256" key="1">
    <source>
        <dbReference type="SAM" id="MobiDB-lite"/>
    </source>
</evidence>
<gene>
    <name evidence="2" type="ORF">AAFF_G00135070</name>
</gene>
<keyword evidence="3" id="KW-1185">Reference proteome</keyword>
<protein>
    <submittedName>
        <fullName evidence="2">Uncharacterized protein</fullName>
    </submittedName>
</protein>
<name>A0AAD7R0W0_9TELE</name>
<comment type="caution">
    <text evidence="2">The sequence shown here is derived from an EMBL/GenBank/DDBJ whole genome shotgun (WGS) entry which is preliminary data.</text>
</comment>
<organism evidence="2 3">
    <name type="scientific">Aldrovandia affinis</name>
    <dbReference type="NCBI Taxonomy" id="143900"/>
    <lineage>
        <taxon>Eukaryota</taxon>
        <taxon>Metazoa</taxon>
        <taxon>Chordata</taxon>
        <taxon>Craniata</taxon>
        <taxon>Vertebrata</taxon>
        <taxon>Euteleostomi</taxon>
        <taxon>Actinopterygii</taxon>
        <taxon>Neopterygii</taxon>
        <taxon>Teleostei</taxon>
        <taxon>Notacanthiformes</taxon>
        <taxon>Halosauridae</taxon>
        <taxon>Aldrovandia</taxon>
    </lineage>
</organism>
<feature type="compositionally biased region" description="Low complexity" evidence="1">
    <location>
        <begin position="46"/>
        <end position="56"/>
    </location>
</feature>
<feature type="region of interest" description="Disordered" evidence="1">
    <location>
        <begin position="1"/>
        <end position="56"/>
    </location>
</feature>
<dbReference type="EMBL" id="JAINUG010001969">
    <property type="protein sequence ID" value="KAJ8352940.1"/>
    <property type="molecule type" value="Genomic_DNA"/>
</dbReference>
<feature type="non-terminal residue" evidence="2">
    <location>
        <position position="1"/>
    </location>
</feature>
<evidence type="ECO:0000313" key="2">
    <source>
        <dbReference type="EMBL" id="KAJ8352940.1"/>
    </source>
</evidence>
<dbReference type="AlphaFoldDB" id="A0AAD7R0W0"/>
<accession>A0AAD7R0W0</accession>